<evidence type="ECO:0000313" key="8">
    <source>
        <dbReference type="EMBL" id="CAK9148346.1"/>
    </source>
</evidence>
<feature type="transmembrane region" description="Helical" evidence="7">
    <location>
        <begin position="210"/>
        <end position="229"/>
    </location>
</feature>
<evidence type="ECO:0000256" key="4">
    <source>
        <dbReference type="ARBA" id="ARBA00022989"/>
    </source>
</evidence>
<feature type="transmembrane region" description="Helical" evidence="7">
    <location>
        <begin position="6"/>
        <end position="23"/>
    </location>
</feature>
<keyword evidence="5 7" id="KW-0472">Membrane</keyword>
<accession>A0ABC8RW68</accession>
<name>A0ABC8RW68_9AQUA</name>
<dbReference type="Pfam" id="PF00854">
    <property type="entry name" value="PTR2"/>
    <property type="match status" value="1"/>
</dbReference>
<dbReference type="Gene3D" id="1.20.1250.20">
    <property type="entry name" value="MFS general substrate transporter like domains"/>
    <property type="match status" value="2"/>
</dbReference>
<evidence type="ECO:0000313" key="9">
    <source>
        <dbReference type="Proteomes" id="UP001642360"/>
    </source>
</evidence>
<keyword evidence="9" id="KW-1185">Reference proteome</keyword>
<dbReference type="Proteomes" id="UP001642360">
    <property type="component" value="Unassembled WGS sequence"/>
</dbReference>
<feature type="transmembrane region" description="Helical" evidence="7">
    <location>
        <begin position="86"/>
        <end position="106"/>
    </location>
</feature>
<dbReference type="PANTHER" id="PTHR11654">
    <property type="entry name" value="OLIGOPEPTIDE TRANSPORTER-RELATED"/>
    <property type="match status" value="1"/>
</dbReference>
<protein>
    <submittedName>
        <fullName evidence="8">Uncharacterized protein</fullName>
    </submittedName>
</protein>
<evidence type="ECO:0000256" key="5">
    <source>
        <dbReference type="ARBA" id="ARBA00023136"/>
    </source>
</evidence>
<comment type="similarity">
    <text evidence="6">Belongs to the major facilitator superfamily. Phosphate:H(+) symporter (TC 2.A.1.9) family.</text>
</comment>
<comment type="subcellular location">
    <subcellularLocation>
        <location evidence="1">Membrane</location>
        <topology evidence="1">Multi-pass membrane protein</topology>
    </subcellularLocation>
</comment>
<dbReference type="AlphaFoldDB" id="A0ABC8RW68"/>
<evidence type="ECO:0000256" key="2">
    <source>
        <dbReference type="ARBA" id="ARBA00005982"/>
    </source>
</evidence>
<feature type="transmembrane region" description="Helical" evidence="7">
    <location>
        <begin position="126"/>
        <end position="145"/>
    </location>
</feature>
<dbReference type="SUPFAM" id="SSF103473">
    <property type="entry name" value="MFS general substrate transporter"/>
    <property type="match status" value="1"/>
</dbReference>
<organism evidence="8 9">
    <name type="scientific">Ilex paraguariensis</name>
    <name type="common">yerba mate</name>
    <dbReference type="NCBI Taxonomy" id="185542"/>
    <lineage>
        <taxon>Eukaryota</taxon>
        <taxon>Viridiplantae</taxon>
        <taxon>Streptophyta</taxon>
        <taxon>Embryophyta</taxon>
        <taxon>Tracheophyta</taxon>
        <taxon>Spermatophyta</taxon>
        <taxon>Magnoliopsida</taxon>
        <taxon>eudicotyledons</taxon>
        <taxon>Gunneridae</taxon>
        <taxon>Pentapetalae</taxon>
        <taxon>asterids</taxon>
        <taxon>campanulids</taxon>
        <taxon>Aquifoliales</taxon>
        <taxon>Aquifoliaceae</taxon>
        <taxon>Ilex</taxon>
    </lineage>
</organism>
<dbReference type="GO" id="GO:0016020">
    <property type="term" value="C:membrane"/>
    <property type="evidence" value="ECO:0007669"/>
    <property type="project" value="UniProtKB-SubCell"/>
</dbReference>
<evidence type="ECO:0000256" key="1">
    <source>
        <dbReference type="ARBA" id="ARBA00004141"/>
    </source>
</evidence>
<evidence type="ECO:0000256" key="3">
    <source>
        <dbReference type="ARBA" id="ARBA00022692"/>
    </source>
</evidence>
<reference evidence="8 9" key="1">
    <citation type="submission" date="2024-02" db="EMBL/GenBank/DDBJ databases">
        <authorList>
            <person name="Vignale AGUSTIN F."/>
            <person name="Sosa J E."/>
            <person name="Modenutti C."/>
        </authorList>
    </citation>
    <scope>NUCLEOTIDE SEQUENCE [LARGE SCALE GENOMIC DNA]</scope>
</reference>
<gene>
    <name evidence="8" type="ORF">ILEXP_LOCUS16278</name>
</gene>
<comment type="similarity">
    <text evidence="2">Belongs to the major facilitator superfamily. Proton-dependent oligopeptide transporter (POT/PTR) (TC 2.A.17) family.</text>
</comment>
<keyword evidence="3 7" id="KW-0812">Transmembrane</keyword>
<evidence type="ECO:0000256" key="7">
    <source>
        <dbReference type="SAM" id="Phobius"/>
    </source>
</evidence>
<keyword evidence="4 7" id="KW-1133">Transmembrane helix</keyword>
<dbReference type="InterPro" id="IPR000109">
    <property type="entry name" value="POT_fam"/>
</dbReference>
<dbReference type="InterPro" id="IPR036259">
    <property type="entry name" value="MFS_trans_sf"/>
</dbReference>
<dbReference type="EMBL" id="CAUOFW020001734">
    <property type="protein sequence ID" value="CAK9148346.1"/>
    <property type="molecule type" value="Genomic_DNA"/>
</dbReference>
<comment type="caution">
    <text evidence="8">The sequence shown here is derived from an EMBL/GenBank/DDBJ whole genome shotgun (WGS) entry which is preliminary data.</text>
</comment>
<evidence type="ECO:0000256" key="6">
    <source>
        <dbReference type="ARBA" id="ARBA00044504"/>
    </source>
</evidence>
<feature type="transmembrane region" description="Helical" evidence="7">
    <location>
        <begin position="166"/>
        <end position="190"/>
    </location>
</feature>
<proteinExistence type="inferred from homology"/>
<sequence length="249" mass="27559">MGKGVVAFWISTSCGFVALILLLSGTCRYRHFKPSGNPISRFSQVIVASMRKLELEVPSLEKGYMKFMEGMRKMSYKRKPKPPSELQRMGIGLAIGIVAMIIAALVEQHRLRLANEGAKETSSLSILWQTPQYVLVGVAEAFMYVAQWEFFAAQIPDGLKSLGLGLSMSSAAMGSYLCSMILTVVMKITSNNGKPGWITPNLNDGHMDRFFFLSAALTALNLGFFIFCAKRYNCIVVEKRDGGTRMEEA</sequence>